<evidence type="ECO:0000313" key="2">
    <source>
        <dbReference type="EMBL" id="PVZ67794.1"/>
    </source>
</evidence>
<dbReference type="Gene3D" id="3.40.630.30">
    <property type="match status" value="1"/>
</dbReference>
<dbReference type="RefSeq" id="WP_116687990.1">
    <property type="nucleotide sequence ID" value="NZ_CAWNYD010000006.1"/>
</dbReference>
<dbReference type="AlphaFoldDB" id="A0A2V1GYN3"/>
<dbReference type="SUPFAM" id="SSF55729">
    <property type="entry name" value="Acyl-CoA N-acyltransferases (Nat)"/>
    <property type="match status" value="1"/>
</dbReference>
<name>A0A2V1GYN3_9GAMM</name>
<dbReference type="PROSITE" id="PS51186">
    <property type="entry name" value="GNAT"/>
    <property type="match status" value="1"/>
</dbReference>
<dbReference type="EMBL" id="QDDL01000006">
    <property type="protein sequence ID" value="PVZ67794.1"/>
    <property type="molecule type" value="Genomic_DNA"/>
</dbReference>
<dbReference type="Pfam" id="PF00583">
    <property type="entry name" value="Acetyltransf_1"/>
    <property type="match status" value="1"/>
</dbReference>
<feature type="domain" description="N-acetyltransferase" evidence="1">
    <location>
        <begin position="11"/>
        <end position="169"/>
    </location>
</feature>
<reference evidence="2 3" key="1">
    <citation type="submission" date="2018-04" db="EMBL/GenBank/DDBJ databases">
        <title>Thalassorhabdus spongiae gen. nov., sp. nov., isolated from a marine sponge in South-West Iceland.</title>
        <authorList>
            <person name="Knobloch S."/>
            <person name="Daussin A."/>
            <person name="Johannsson R."/>
            <person name="Marteinsson V.T."/>
        </authorList>
    </citation>
    <scope>NUCLEOTIDE SEQUENCE [LARGE SCALE GENOMIC DNA]</scope>
    <source>
        <strain evidence="2 3">Hp12</strain>
    </source>
</reference>
<organism evidence="2 3">
    <name type="scientific">Pelagibaculum spongiae</name>
    <dbReference type="NCBI Taxonomy" id="2080658"/>
    <lineage>
        <taxon>Bacteria</taxon>
        <taxon>Pseudomonadati</taxon>
        <taxon>Pseudomonadota</taxon>
        <taxon>Gammaproteobacteria</taxon>
        <taxon>Oceanospirillales</taxon>
        <taxon>Pelagibaculum</taxon>
    </lineage>
</organism>
<dbReference type="OrthoDB" id="1821130at2"/>
<protein>
    <recommendedName>
        <fullName evidence="1">N-acetyltransferase domain-containing protein</fullName>
    </recommendedName>
</protein>
<accession>A0A2V1GYN3</accession>
<proteinExistence type="predicted"/>
<sequence length="169" mass="20205">MDSPKLVMLNLTYKPVDFEEDRDLCFHFREDAWLASFGNLDRYSDRDTREWFDFLTDKCRFDARHYFMEHIWLDQKIIGQLEYQVHPHRNGFGNQAHINLIYIGQGFRQQGIGLQAHQYLITRFKELGCNVVHLHYIPQNKPAEAFYIKHGWKKLGSPNKKGQMMELKI</sequence>
<gene>
    <name evidence="2" type="ORF">DC094_15305</name>
</gene>
<comment type="caution">
    <text evidence="2">The sequence shown here is derived from an EMBL/GenBank/DDBJ whole genome shotgun (WGS) entry which is preliminary data.</text>
</comment>
<dbReference type="CDD" id="cd04301">
    <property type="entry name" value="NAT_SF"/>
    <property type="match status" value="1"/>
</dbReference>
<dbReference type="InterPro" id="IPR000182">
    <property type="entry name" value="GNAT_dom"/>
</dbReference>
<keyword evidence="3" id="KW-1185">Reference proteome</keyword>
<evidence type="ECO:0000313" key="3">
    <source>
        <dbReference type="Proteomes" id="UP000244906"/>
    </source>
</evidence>
<dbReference type="Proteomes" id="UP000244906">
    <property type="component" value="Unassembled WGS sequence"/>
</dbReference>
<dbReference type="InterPro" id="IPR016181">
    <property type="entry name" value="Acyl_CoA_acyltransferase"/>
</dbReference>
<dbReference type="GO" id="GO:0016747">
    <property type="term" value="F:acyltransferase activity, transferring groups other than amino-acyl groups"/>
    <property type="evidence" value="ECO:0007669"/>
    <property type="project" value="InterPro"/>
</dbReference>
<evidence type="ECO:0000259" key="1">
    <source>
        <dbReference type="PROSITE" id="PS51186"/>
    </source>
</evidence>